<keyword evidence="3" id="KW-1185">Reference proteome</keyword>
<organism evidence="2 3">
    <name type="scientific">Wickerhamiella sorbophila</name>
    <dbReference type="NCBI Taxonomy" id="45607"/>
    <lineage>
        <taxon>Eukaryota</taxon>
        <taxon>Fungi</taxon>
        <taxon>Dikarya</taxon>
        <taxon>Ascomycota</taxon>
        <taxon>Saccharomycotina</taxon>
        <taxon>Dipodascomycetes</taxon>
        <taxon>Dipodascales</taxon>
        <taxon>Trichomonascaceae</taxon>
        <taxon>Wickerhamiella</taxon>
    </lineage>
</organism>
<dbReference type="EMBL" id="NDIQ01000021">
    <property type="protein sequence ID" value="PRT54764.1"/>
    <property type="molecule type" value="Genomic_DNA"/>
</dbReference>
<feature type="chain" id="PRO_5015661653" evidence="1">
    <location>
        <begin position="18"/>
        <end position="192"/>
    </location>
</feature>
<sequence length="192" mass="18887">MNTFLTLITLVSGLASAQNVTSSSDPANTSSSKVTTTAAVNTSSAEVTTTATVNTTICTDTAVCSTSEPVCTASPCVPLCESCEVSTVVVTALTTYCPEPTVLCTNDVCHTLTAPGTLTITDCPCTIATVVTRTGGAAPPRATHTVAAPNGAVTVATVSNPANTVAVAPSNGAATSVGSLMAIIAAFAASLL</sequence>
<dbReference type="AlphaFoldDB" id="A0A2T0FID6"/>
<dbReference type="OrthoDB" id="4094614at2759"/>
<dbReference type="RefSeq" id="XP_024664709.1">
    <property type="nucleotide sequence ID" value="XM_024808941.1"/>
</dbReference>
<proteinExistence type="predicted"/>
<evidence type="ECO:0000313" key="2">
    <source>
        <dbReference type="EMBL" id="PRT54764.1"/>
    </source>
</evidence>
<protein>
    <submittedName>
        <fullName evidence="2">Putative cell wall protein SPI1</fullName>
    </submittedName>
</protein>
<keyword evidence="1" id="KW-0732">Signal</keyword>
<comment type="caution">
    <text evidence="2">The sequence shown here is derived from an EMBL/GenBank/DDBJ whole genome shotgun (WGS) entry which is preliminary data.</text>
</comment>
<dbReference type="Proteomes" id="UP000238350">
    <property type="component" value="Unassembled WGS sequence"/>
</dbReference>
<evidence type="ECO:0000313" key="3">
    <source>
        <dbReference type="Proteomes" id="UP000238350"/>
    </source>
</evidence>
<accession>A0A2T0FID6</accession>
<gene>
    <name evidence="2" type="ORF">B9G98_02384</name>
</gene>
<reference evidence="2 3" key="1">
    <citation type="submission" date="2017-04" db="EMBL/GenBank/DDBJ databases">
        <title>Genome sequencing of [Candida] sorbophila.</title>
        <authorList>
            <person name="Ahn J.O."/>
        </authorList>
    </citation>
    <scope>NUCLEOTIDE SEQUENCE [LARGE SCALE GENOMIC DNA]</scope>
    <source>
        <strain evidence="2 3">DS02</strain>
    </source>
</reference>
<evidence type="ECO:0000256" key="1">
    <source>
        <dbReference type="SAM" id="SignalP"/>
    </source>
</evidence>
<name>A0A2T0FID6_9ASCO</name>
<dbReference type="GeneID" id="36516132"/>
<feature type="signal peptide" evidence="1">
    <location>
        <begin position="1"/>
        <end position="17"/>
    </location>
</feature>